<reference evidence="3 4" key="1">
    <citation type="submission" date="2019-08" db="EMBL/GenBank/DDBJ databases">
        <title>Draft genome sequences of two oriental melons (Cucumis melo L. var makuwa).</title>
        <authorList>
            <person name="Kwon S.-Y."/>
        </authorList>
    </citation>
    <scope>NUCLEOTIDE SEQUENCE [LARGE SCALE GENOMIC DNA]</scope>
    <source>
        <strain evidence="4">cv. Chang Bougi</strain>
        <strain evidence="3">cv. SW 3</strain>
        <tissue evidence="2">Leaf</tissue>
    </source>
</reference>
<evidence type="ECO:0000313" key="4">
    <source>
        <dbReference type="Proteomes" id="UP000321947"/>
    </source>
</evidence>
<evidence type="ECO:0000313" key="3">
    <source>
        <dbReference type="Proteomes" id="UP000321393"/>
    </source>
</evidence>
<sequence>MRSTKRAHVCGVCSCFLHRSDFEDSLSRLHNSLNIVQVSLEDGTVKGFHIRNPTTETSSESKASSTLHAMRIRKLCASSLTIPWHQAYMLFFSSVSSPPPYMLPTYSDF</sequence>
<gene>
    <name evidence="2" type="ORF">E5676_scaffold629G00310</name>
    <name evidence="1" type="ORF">E6C27_scaffold274G003630</name>
</gene>
<dbReference type="AlphaFoldDB" id="A0A5D3DXH3"/>
<dbReference type="Proteomes" id="UP000321947">
    <property type="component" value="Unassembled WGS sequence"/>
</dbReference>
<dbReference type="EMBL" id="SSTE01006842">
    <property type="protein sequence ID" value="KAA0058057.1"/>
    <property type="molecule type" value="Genomic_DNA"/>
</dbReference>
<accession>A0A5D3DXH3</accession>
<dbReference type="EMBL" id="SSTD01002102">
    <property type="protein sequence ID" value="TYK28403.1"/>
    <property type="molecule type" value="Genomic_DNA"/>
</dbReference>
<organism evidence="2 4">
    <name type="scientific">Cucumis melo var. makuwa</name>
    <name type="common">Oriental melon</name>
    <dbReference type="NCBI Taxonomy" id="1194695"/>
    <lineage>
        <taxon>Eukaryota</taxon>
        <taxon>Viridiplantae</taxon>
        <taxon>Streptophyta</taxon>
        <taxon>Embryophyta</taxon>
        <taxon>Tracheophyta</taxon>
        <taxon>Spermatophyta</taxon>
        <taxon>Magnoliopsida</taxon>
        <taxon>eudicotyledons</taxon>
        <taxon>Gunneridae</taxon>
        <taxon>Pentapetalae</taxon>
        <taxon>rosids</taxon>
        <taxon>fabids</taxon>
        <taxon>Cucurbitales</taxon>
        <taxon>Cucurbitaceae</taxon>
        <taxon>Benincaseae</taxon>
        <taxon>Cucumis</taxon>
    </lineage>
</organism>
<evidence type="ECO:0000313" key="1">
    <source>
        <dbReference type="EMBL" id="KAA0058057.1"/>
    </source>
</evidence>
<evidence type="ECO:0000313" key="2">
    <source>
        <dbReference type="EMBL" id="TYK28403.1"/>
    </source>
</evidence>
<dbReference type="Proteomes" id="UP000321393">
    <property type="component" value="Unassembled WGS sequence"/>
</dbReference>
<name>A0A5D3DXH3_CUCMM</name>
<protein>
    <submittedName>
        <fullName evidence="2">Periodic tryptophan protein 1-like protein</fullName>
    </submittedName>
</protein>
<dbReference type="OrthoDB" id="10518586at2759"/>
<proteinExistence type="predicted"/>
<comment type="caution">
    <text evidence="2">The sequence shown here is derived from an EMBL/GenBank/DDBJ whole genome shotgun (WGS) entry which is preliminary data.</text>
</comment>